<evidence type="ECO:0000256" key="1">
    <source>
        <dbReference type="SAM" id="MobiDB-lite"/>
    </source>
</evidence>
<evidence type="ECO:0000313" key="3">
    <source>
        <dbReference type="Proteomes" id="UP000596660"/>
    </source>
</evidence>
<dbReference type="PANTHER" id="PTHR47718">
    <property type="entry name" value="OS01G0519700 PROTEIN"/>
    <property type="match status" value="1"/>
</dbReference>
<evidence type="ECO:0008006" key="4">
    <source>
        <dbReference type="Google" id="ProtNLM"/>
    </source>
</evidence>
<feature type="region of interest" description="Disordered" evidence="1">
    <location>
        <begin position="211"/>
        <end position="259"/>
    </location>
</feature>
<keyword evidence="3" id="KW-1185">Reference proteome</keyword>
<dbReference type="EnsemblPlants" id="AUR62012071-RA">
    <property type="protein sequence ID" value="AUR62012071-RA:cds"/>
    <property type="gene ID" value="AUR62012071"/>
</dbReference>
<feature type="compositionally biased region" description="Basic residues" evidence="1">
    <location>
        <begin position="226"/>
        <end position="252"/>
    </location>
</feature>
<dbReference type="Gramene" id="AUR62012071-RA">
    <property type="protein sequence ID" value="AUR62012071-RA:cds"/>
    <property type="gene ID" value="AUR62012071"/>
</dbReference>
<reference evidence="2" key="1">
    <citation type="journal article" date="2017" name="Nature">
        <title>The genome of Chenopodium quinoa.</title>
        <authorList>
            <person name="Jarvis D.E."/>
            <person name="Ho Y.S."/>
            <person name="Lightfoot D.J."/>
            <person name="Schmoeckel S.M."/>
            <person name="Li B."/>
            <person name="Borm T.J.A."/>
            <person name="Ohyanagi H."/>
            <person name="Mineta K."/>
            <person name="Michell C.T."/>
            <person name="Saber N."/>
            <person name="Kharbatia N.M."/>
            <person name="Rupper R.R."/>
            <person name="Sharp A.R."/>
            <person name="Dally N."/>
            <person name="Boughton B.A."/>
            <person name="Woo Y.H."/>
            <person name="Gao G."/>
            <person name="Schijlen E.G.W.M."/>
            <person name="Guo X."/>
            <person name="Momin A.A."/>
            <person name="Negrao S."/>
            <person name="Al-Babili S."/>
            <person name="Gehring C."/>
            <person name="Roessner U."/>
            <person name="Jung C."/>
            <person name="Murphy K."/>
            <person name="Arold S.T."/>
            <person name="Gojobori T."/>
            <person name="van der Linden C.G."/>
            <person name="van Loo E.N."/>
            <person name="Jellen E.N."/>
            <person name="Maughan P.J."/>
            <person name="Tester M."/>
        </authorList>
    </citation>
    <scope>NUCLEOTIDE SEQUENCE [LARGE SCALE GENOMIC DNA]</scope>
    <source>
        <strain evidence="2">cv. PI 614886</strain>
    </source>
</reference>
<accession>A0A803LFW5</accession>
<dbReference type="PANTHER" id="PTHR47718:SF13">
    <property type="entry name" value="OS09G0290500 PROTEIN"/>
    <property type="match status" value="1"/>
</dbReference>
<dbReference type="AlphaFoldDB" id="A0A803LFW5"/>
<organism evidence="2 3">
    <name type="scientific">Chenopodium quinoa</name>
    <name type="common">Quinoa</name>
    <dbReference type="NCBI Taxonomy" id="63459"/>
    <lineage>
        <taxon>Eukaryota</taxon>
        <taxon>Viridiplantae</taxon>
        <taxon>Streptophyta</taxon>
        <taxon>Embryophyta</taxon>
        <taxon>Tracheophyta</taxon>
        <taxon>Spermatophyta</taxon>
        <taxon>Magnoliopsida</taxon>
        <taxon>eudicotyledons</taxon>
        <taxon>Gunneridae</taxon>
        <taxon>Pentapetalae</taxon>
        <taxon>Caryophyllales</taxon>
        <taxon>Chenopodiaceae</taxon>
        <taxon>Chenopodioideae</taxon>
        <taxon>Atripliceae</taxon>
        <taxon>Chenopodium</taxon>
    </lineage>
</organism>
<reference evidence="2" key="2">
    <citation type="submission" date="2021-03" db="UniProtKB">
        <authorList>
            <consortium name="EnsemblPlants"/>
        </authorList>
    </citation>
    <scope>IDENTIFICATION</scope>
</reference>
<sequence>MRGGSTSGANLDRDDVVLLDSDDEVRPLGNQVADSTYLCDGTQSMRCYDAVLSNGVVHEPFKKDAATNQLRGYMWKCECYGSSTYKRCINGKRVVAEREGPTLRKSKKCDCPVYMHCCKNKSGDWVVKGLELQHKNYVPTPRKSRFIAMYRQDDINVVVTRKLFIDVGVGSKVTQVFNSLASERNRVENVTFTKKDLRNIISRERSEKMKNVTAAGISSVTPTKKTPPKSIKKSPASSKKKSPKSVSTKKKGTVTETENQCALSVSPSYVESGSSSTDVLVNDPVFSQKPHRIQVVSSDEVPRLSAGGIEMLTEDGSVGYFTSTVEAKSDGFVLCGDDDRGVVGLDDDDLLTQHDVWI</sequence>
<evidence type="ECO:0000313" key="2">
    <source>
        <dbReference type="EnsemblPlants" id="AUR62012071-RA:cds"/>
    </source>
</evidence>
<name>A0A803LFW5_CHEQI</name>
<proteinExistence type="predicted"/>
<dbReference type="Proteomes" id="UP000596660">
    <property type="component" value="Unplaced"/>
</dbReference>
<protein>
    <recommendedName>
        <fullName evidence="4">FAR1 domain-containing protein</fullName>
    </recommendedName>
</protein>